<proteinExistence type="predicted"/>
<evidence type="ECO:0000313" key="1">
    <source>
        <dbReference type="EMBL" id="SMO93490.1"/>
    </source>
</evidence>
<dbReference type="AlphaFoldDB" id="A0A521FDA4"/>
<dbReference type="EMBL" id="FXTO01000026">
    <property type="protein sequence ID" value="SMO93490.1"/>
    <property type="molecule type" value="Genomic_DNA"/>
</dbReference>
<dbReference type="Proteomes" id="UP000316030">
    <property type="component" value="Unassembled WGS sequence"/>
</dbReference>
<reference evidence="1 2" key="1">
    <citation type="submission" date="2017-05" db="EMBL/GenBank/DDBJ databases">
        <authorList>
            <person name="Varghese N."/>
            <person name="Submissions S."/>
        </authorList>
    </citation>
    <scope>NUCLEOTIDE SEQUENCE [LARGE SCALE GENOMIC DNA]</scope>
    <source>
        <strain evidence="1 2">DSM 29506</strain>
    </source>
</reference>
<gene>
    <name evidence="1" type="ORF">SAMN06265173_12634</name>
</gene>
<protein>
    <submittedName>
        <fullName evidence="1">Uncharacterized protein</fullName>
    </submittedName>
</protein>
<keyword evidence="2" id="KW-1185">Reference proteome</keyword>
<evidence type="ECO:0000313" key="2">
    <source>
        <dbReference type="Proteomes" id="UP000316030"/>
    </source>
</evidence>
<name>A0A521FDA4_9RHOB</name>
<sequence>MHPVFKFGPTILVCQSKEIIRFYMALDQLIEDLTWLSLPAKVPHDFYDRNEVGNELGGTPSILSSCKPINRPFVKCLSPALYADGSITITRLSLGCTRLEIGTPYIDRRIMGLKIKGRKISDQPFA</sequence>
<accession>A0A521FDA4</accession>
<organism evidence="1 2">
    <name type="scientific">Thalassovita litoralis</name>
    <dbReference type="NCBI Taxonomy" id="1010611"/>
    <lineage>
        <taxon>Bacteria</taxon>
        <taxon>Pseudomonadati</taxon>
        <taxon>Pseudomonadota</taxon>
        <taxon>Alphaproteobacteria</taxon>
        <taxon>Rhodobacterales</taxon>
        <taxon>Roseobacteraceae</taxon>
        <taxon>Thalassovita</taxon>
    </lineage>
</organism>